<keyword evidence="1" id="KW-1133">Transmembrane helix</keyword>
<feature type="transmembrane region" description="Helical" evidence="1">
    <location>
        <begin position="157"/>
        <end position="177"/>
    </location>
</feature>
<proteinExistence type="predicted"/>
<feature type="transmembrane region" description="Helical" evidence="1">
    <location>
        <begin position="134"/>
        <end position="151"/>
    </location>
</feature>
<evidence type="ECO:0000256" key="1">
    <source>
        <dbReference type="SAM" id="Phobius"/>
    </source>
</evidence>
<name>A0ABV8V0B8_9BACL</name>
<evidence type="ECO:0000313" key="2">
    <source>
        <dbReference type="EMBL" id="MFC4356253.1"/>
    </source>
</evidence>
<evidence type="ECO:0000313" key="3">
    <source>
        <dbReference type="Proteomes" id="UP001595733"/>
    </source>
</evidence>
<reference evidence="3" key="1">
    <citation type="journal article" date="2019" name="Int. J. Syst. Evol. Microbiol.">
        <title>The Global Catalogue of Microorganisms (GCM) 10K type strain sequencing project: providing services to taxonomists for standard genome sequencing and annotation.</title>
        <authorList>
            <consortium name="The Broad Institute Genomics Platform"/>
            <consortium name="The Broad Institute Genome Sequencing Center for Infectious Disease"/>
            <person name="Wu L."/>
            <person name="Ma J."/>
        </authorList>
    </citation>
    <scope>NUCLEOTIDE SEQUENCE [LARGE SCALE GENOMIC DNA]</scope>
    <source>
        <strain evidence="3">CCUG 50353</strain>
    </source>
</reference>
<keyword evidence="1" id="KW-0812">Transmembrane</keyword>
<dbReference type="RefSeq" id="WP_378142811.1">
    <property type="nucleotide sequence ID" value="NZ_JBHSEF010000028.1"/>
</dbReference>
<dbReference type="EMBL" id="JBHSEF010000028">
    <property type="protein sequence ID" value="MFC4356253.1"/>
    <property type="molecule type" value="Genomic_DNA"/>
</dbReference>
<organism evidence="2 3">
    <name type="scientific">Chryseomicrobium palamuruense</name>
    <dbReference type="NCBI Taxonomy" id="682973"/>
    <lineage>
        <taxon>Bacteria</taxon>
        <taxon>Bacillati</taxon>
        <taxon>Bacillota</taxon>
        <taxon>Bacilli</taxon>
        <taxon>Bacillales</taxon>
        <taxon>Caryophanaceae</taxon>
        <taxon>Chryseomicrobium</taxon>
    </lineage>
</organism>
<feature type="transmembrane region" description="Helical" evidence="1">
    <location>
        <begin position="63"/>
        <end position="82"/>
    </location>
</feature>
<feature type="transmembrane region" description="Helical" evidence="1">
    <location>
        <begin position="112"/>
        <end position="129"/>
    </location>
</feature>
<comment type="caution">
    <text evidence="2">The sequence shown here is derived from an EMBL/GenBank/DDBJ whole genome shotgun (WGS) entry which is preliminary data.</text>
</comment>
<keyword evidence="3" id="KW-1185">Reference proteome</keyword>
<dbReference type="Proteomes" id="UP001595733">
    <property type="component" value="Unassembled WGS sequence"/>
</dbReference>
<sequence length="183" mass="20535">MTVIGLIYDNFILAIGQWIGKGVLLENLSYARFWIHALLTPTLILFSLFVLREAGIRVAYKTWFTVSFVILWIVATVVEFIVELRELELTLEESYGVLSYAAAETTSGPPPMILIVLVGLLIASILLAWKKKWWWMLIGTIAMTIGSAVPLDIGSDAATNAFELFLIITLVWTAIHFSKKERS</sequence>
<feature type="transmembrane region" description="Helical" evidence="1">
    <location>
        <begin position="33"/>
        <end position="51"/>
    </location>
</feature>
<accession>A0ABV8V0B8</accession>
<protein>
    <submittedName>
        <fullName evidence="2">Phospholipid phosphatase</fullName>
    </submittedName>
</protein>
<keyword evidence="1" id="KW-0472">Membrane</keyword>
<gene>
    <name evidence="2" type="ORF">ACFO0S_14425</name>
</gene>